<feature type="domain" description="Topo IA-type catalytic" evidence="7">
    <location>
        <begin position="169"/>
        <end position="299"/>
    </location>
</feature>
<dbReference type="GO" id="GO:0003917">
    <property type="term" value="F:DNA topoisomerase type I (single strand cut, ATP-independent) activity"/>
    <property type="evidence" value="ECO:0007669"/>
    <property type="project" value="UniProtKB-EC"/>
</dbReference>
<accession>A0A023BA44</accession>
<evidence type="ECO:0000313" key="8">
    <source>
        <dbReference type="EMBL" id="EZG77690.1"/>
    </source>
</evidence>
<dbReference type="GeneID" id="22911611"/>
<dbReference type="Pfam" id="PF01751">
    <property type="entry name" value="Toprim"/>
    <property type="match status" value="1"/>
</dbReference>
<dbReference type="SMART" id="SM00493">
    <property type="entry name" value="TOPRIM"/>
    <property type="match status" value="1"/>
</dbReference>
<name>A0A023BA44_GRENI</name>
<evidence type="ECO:0000313" key="9">
    <source>
        <dbReference type="Proteomes" id="UP000019763"/>
    </source>
</evidence>
<dbReference type="eggNOG" id="KOG1956">
    <property type="taxonomic scope" value="Eukaryota"/>
</dbReference>
<dbReference type="OMA" id="HTESTAY"/>
<evidence type="ECO:0000256" key="3">
    <source>
        <dbReference type="ARBA" id="ARBA00023125"/>
    </source>
</evidence>
<comment type="function">
    <text evidence="5">Introduces a single-strand break via transesterification at a target site in duplex DNA. Releases the supercoiling and torsional tension of DNA introduced during the DNA replication and transcription by transiently cleaving and rejoining one strand of the DNA duplex. The scissile phosphodiester is attacked by the catalytic tyrosine of the enzyme, resulting in the formation of a DNA-(5'-phosphotyrosyl)-enzyme intermediate and the expulsion of a 3'-OH DNA strand.</text>
</comment>
<dbReference type="PANTHER" id="PTHR11390">
    <property type="entry name" value="PROKARYOTIC DNA TOPOISOMERASE"/>
    <property type="match status" value="1"/>
</dbReference>
<dbReference type="EMBL" id="AFNH02000317">
    <property type="protein sequence ID" value="EZG77690.1"/>
    <property type="molecule type" value="Genomic_DNA"/>
</dbReference>
<dbReference type="InterPro" id="IPR013825">
    <property type="entry name" value="Topo_IA_cen_sub2"/>
</dbReference>
<dbReference type="AlphaFoldDB" id="A0A023BA44"/>
<dbReference type="InterPro" id="IPR034144">
    <property type="entry name" value="TOPRIM_TopoIII"/>
</dbReference>
<dbReference type="GO" id="GO:0003677">
    <property type="term" value="F:DNA binding"/>
    <property type="evidence" value="ECO:0007669"/>
    <property type="project" value="UniProtKB-KW"/>
</dbReference>
<dbReference type="GO" id="GO:0006265">
    <property type="term" value="P:DNA topological change"/>
    <property type="evidence" value="ECO:0007669"/>
    <property type="project" value="InterPro"/>
</dbReference>
<evidence type="ECO:0000256" key="4">
    <source>
        <dbReference type="ARBA" id="ARBA00023235"/>
    </source>
</evidence>
<dbReference type="SMART" id="SM00436">
    <property type="entry name" value="TOP1Bc"/>
    <property type="match status" value="1"/>
</dbReference>
<dbReference type="VEuPathDB" id="CryptoDB:GNI_041680"/>
<evidence type="ECO:0000256" key="2">
    <source>
        <dbReference type="ARBA" id="ARBA00023029"/>
    </source>
</evidence>
<keyword evidence="4 5" id="KW-0413">Isomerase</keyword>
<feature type="domain" description="Toprim" evidence="6">
    <location>
        <begin position="5"/>
        <end position="151"/>
    </location>
</feature>
<dbReference type="PROSITE" id="PS52039">
    <property type="entry name" value="TOPO_IA_2"/>
    <property type="match status" value="1"/>
</dbReference>
<dbReference type="InterPro" id="IPR006171">
    <property type="entry name" value="TOPRIM_dom"/>
</dbReference>
<evidence type="ECO:0000256" key="5">
    <source>
        <dbReference type="RuleBase" id="RU362092"/>
    </source>
</evidence>
<dbReference type="Gene3D" id="1.10.460.10">
    <property type="entry name" value="Topoisomerase I, domain 2"/>
    <property type="match status" value="1"/>
</dbReference>
<dbReference type="OrthoDB" id="430051at2759"/>
<dbReference type="GO" id="GO:0031422">
    <property type="term" value="C:RecQ family helicase-topoisomerase III complex"/>
    <property type="evidence" value="ECO:0007669"/>
    <property type="project" value="TreeGrafter"/>
</dbReference>
<dbReference type="Pfam" id="PF01131">
    <property type="entry name" value="Topoisom_bac"/>
    <property type="match status" value="1"/>
</dbReference>
<dbReference type="SUPFAM" id="SSF56712">
    <property type="entry name" value="Prokaryotic type I DNA topoisomerase"/>
    <property type="match status" value="1"/>
</dbReference>
<dbReference type="GO" id="GO:0006310">
    <property type="term" value="P:DNA recombination"/>
    <property type="evidence" value="ECO:0007669"/>
    <property type="project" value="TreeGrafter"/>
</dbReference>
<dbReference type="PANTHER" id="PTHR11390:SF21">
    <property type="entry name" value="DNA TOPOISOMERASE 3-ALPHA"/>
    <property type="match status" value="1"/>
</dbReference>
<keyword evidence="9" id="KW-1185">Reference proteome</keyword>
<keyword evidence="2 5" id="KW-0799">Topoisomerase</keyword>
<evidence type="ECO:0000259" key="6">
    <source>
        <dbReference type="PROSITE" id="PS50880"/>
    </source>
</evidence>
<dbReference type="RefSeq" id="XP_011129489.1">
    <property type="nucleotide sequence ID" value="XM_011131187.1"/>
</dbReference>
<comment type="similarity">
    <text evidence="1 5">Belongs to the type IA topoisomerase family.</text>
</comment>
<dbReference type="InterPro" id="IPR013497">
    <property type="entry name" value="Topo_IA_cen"/>
</dbReference>
<dbReference type="InterPro" id="IPR013824">
    <property type="entry name" value="Topo_IA_cen_sub1"/>
</dbReference>
<dbReference type="FunFam" id="3.40.50.140:FF:000003">
    <property type="entry name" value="DNA topoisomerase"/>
    <property type="match status" value="1"/>
</dbReference>
<dbReference type="GO" id="GO:0006281">
    <property type="term" value="P:DNA repair"/>
    <property type="evidence" value="ECO:0007669"/>
    <property type="project" value="TreeGrafter"/>
</dbReference>
<proteinExistence type="inferred from homology"/>
<evidence type="ECO:0000259" key="7">
    <source>
        <dbReference type="PROSITE" id="PS52039"/>
    </source>
</evidence>
<dbReference type="GO" id="GO:0005634">
    <property type="term" value="C:nucleus"/>
    <property type="evidence" value="ECO:0007669"/>
    <property type="project" value="TreeGrafter"/>
</dbReference>
<organism evidence="8 9">
    <name type="scientific">Gregarina niphandrodes</name>
    <name type="common">Septate eugregarine</name>
    <dbReference type="NCBI Taxonomy" id="110365"/>
    <lineage>
        <taxon>Eukaryota</taxon>
        <taxon>Sar</taxon>
        <taxon>Alveolata</taxon>
        <taxon>Apicomplexa</taxon>
        <taxon>Conoidasida</taxon>
        <taxon>Gregarinasina</taxon>
        <taxon>Eugregarinorida</taxon>
        <taxon>Gregarinidae</taxon>
        <taxon>Gregarina</taxon>
    </lineage>
</organism>
<keyword evidence="3 5" id="KW-0238">DNA-binding</keyword>
<dbReference type="InterPro" id="IPR023405">
    <property type="entry name" value="Topo_IA_core_domain"/>
</dbReference>
<dbReference type="PROSITE" id="PS50880">
    <property type="entry name" value="TOPRIM"/>
    <property type="match status" value="1"/>
</dbReference>
<dbReference type="InterPro" id="IPR003601">
    <property type="entry name" value="Topo_IA_2"/>
</dbReference>
<dbReference type="InterPro" id="IPR000380">
    <property type="entry name" value="Topo_IA"/>
</dbReference>
<sequence length="299" mass="33840">MPAAVVLNVAEKPSVAKSIAALYPPANKRYINSASQFNPVVAFDDVEFEGHAGATMIFTSVRGHLTEVDYEEEYQEWRRCPPSALFSAPIERKVPKDSKSLERNLRTLSKDCSHLVLWLDCDREGEAIAHEVMEVCLKSNRRLHCLRAHFSAVTAQAVQRALNSLTAPDQKQAQAVEVRRELDLRIGTSITRLLTLKFVKKFDMPTKVVSYGPCQLPTLGFVVTRWLAIQRFQPEDYYYLTLTVNKAQQPVVFSCQGDRIYDKTLALMIYQKCLVSSCVVSSVQKKETTHRKPKPMSET</sequence>
<protein>
    <recommendedName>
        <fullName evidence="5">DNA topoisomerase</fullName>
        <ecNumber evidence="5">5.6.2.1</ecNumber>
    </recommendedName>
</protein>
<dbReference type="CDD" id="cd03362">
    <property type="entry name" value="TOPRIM_TopoIA_TopoIII"/>
    <property type="match status" value="1"/>
</dbReference>
<comment type="catalytic activity">
    <reaction evidence="5">
        <text>ATP-independent breakage of single-stranded DNA, followed by passage and rejoining.</text>
        <dbReference type="EC" id="5.6.2.1"/>
    </reaction>
</comment>
<dbReference type="Proteomes" id="UP000019763">
    <property type="component" value="Unassembled WGS sequence"/>
</dbReference>
<gene>
    <name evidence="8" type="ORF">GNI_041680</name>
</gene>
<reference evidence="8" key="1">
    <citation type="submission" date="2013-12" db="EMBL/GenBank/DDBJ databases">
        <authorList>
            <person name="Omoto C.K."/>
            <person name="Sibley D."/>
            <person name="Venepally P."/>
            <person name="Hadjithomas M."/>
            <person name="Karamycheva S."/>
            <person name="Brunk B."/>
            <person name="Roos D."/>
            <person name="Caler E."/>
            <person name="Lorenzi H."/>
        </authorList>
    </citation>
    <scope>NUCLEOTIDE SEQUENCE</scope>
</reference>
<dbReference type="EC" id="5.6.2.1" evidence="5"/>
<evidence type="ECO:0000256" key="1">
    <source>
        <dbReference type="ARBA" id="ARBA00009446"/>
    </source>
</evidence>
<dbReference type="Gene3D" id="2.70.20.10">
    <property type="entry name" value="Topoisomerase I, domain 3"/>
    <property type="match status" value="1"/>
</dbReference>
<comment type="caution">
    <text evidence="8">The sequence shown here is derived from an EMBL/GenBank/DDBJ whole genome shotgun (WGS) entry which is preliminary data.</text>
</comment>
<dbReference type="Gene3D" id="3.40.50.140">
    <property type="match status" value="1"/>
</dbReference>